<comment type="subcellular location">
    <subcellularLocation>
        <location evidence="1 13">Cell outer membrane</location>
        <topology evidence="1 13">Lipid-anchor</topology>
    </subcellularLocation>
</comment>
<dbReference type="EMBL" id="BMLT01000011">
    <property type="protein sequence ID" value="GGO86605.1"/>
    <property type="molecule type" value="Genomic_DNA"/>
</dbReference>
<keyword evidence="8 13" id="KW-0472">Membrane</keyword>
<keyword evidence="6 13" id="KW-0732">Signal</keyword>
<dbReference type="Gene3D" id="2.50.20.10">
    <property type="entry name" value="Lipoprotein localisation LolA/LolB/LppX"/>
    <property type="match status" value="1"/>
</dbReference>
<evidence type="ECO:0000313" key="16">
    <source>
        <dbReference type="Proteomes" id="UP000599578"/>
    </source>
</evidence>
<keyword evidence="11 13" id="KW-0998">Cell outer membrane</keyword>
<evidence type="ECO:0000256" key="2">
    <source>
        <dbReference type="ARBA" id="ARBA00009696"/>
    </source>
</evidence>
<keyword evidence="5 13" id="KW-0813">Transport</keyword>
<dbReference type="InterPro" id="IPR029046">
    <property type="entry name" value="LolA/LolB/LppX"/>
</dbReference>
<organism evidence="15 16">
    <name type="scientific">Marinobacterium nitratireducens</name>
    <dbReference type="NCBI Taxonomy" id="518897"/>
    <lineage>
        <taxon>Bacteria</taxon>
        <taxon>Pseudomonadati</taxon>
        <taxon>Pseudomonadota</taxon>
        <taxon>Gammaproteobacteria</taxon>
        <taxon>Oceanospirillales</taxon>
        <taxon>Oceanospirillaceae</taxon>
        <taxon>Marinobacterium</taxon>
    </lineage>
</organism>
<comment type="similarity">
    <text evidence="2 13">Belongs to the LolB family.</text>
</comment>
<sequence>MRRLLLLCLTLTLAGCGAFKAQPPLPATGSWEDYQQRVAALQQWSLDGKVGIRTADDSHSARLQWQQQPGDYRILISGPLGQGGARIDGNDQGVIIDVAGEGRFSAQSPEELLQQLLGWSFPVRQANYWVRGLPAPGLSYTPTFLENRLASLEQGGWIIHYSAYAKDGGPGLPLRIRLQRSDLTIMVVIKEWELPAASNTQTTF</sequence>
<evidence type="ECO:0000256" key="14">
    <source>
        <dbReference type="SAM" id="SignalP"/>
    </source>
</evidence>
<dbReference type="GO" id="GO:0044874">
    <property type="term" value="P:lipoprotein localization to outer membrane"/>
    <property type="evidence" value="ECO:0007669"/>
    <property type="project" value="UniProtKB-UniRule"/>
</dbReference>
<accession>A0A917ZMY4</accession>
<dbReference type="AlphaFoldDB" id="A0A917ZMY4"/>
<name>A0A917ZMY4_9GAMM</name>
<dbReference type="InterPro" id="IPR004565">
    <property type="entry name" value="OM_lipoprot_LolB"/>
</dbReference>
<dbReference type="CDD" id="cd16326">
    <property type="entry name" value="LolB"/>
    <property type="match status" value="1"/>
</dbReference>
<dbReference type="Proteomes" id="UP000599578">
    <property type="component" value="Unassembled WGS sequence"/>
</dbReference>
<evidence type="ECO:0000256" key="7">
    <source>
        <dbReference type="ARBA" id="ARBA00022927"/>
    </source>
</evidence>
<keyword evidence="10 13" id="KW-0143">Chaperone</keyword>
<dbReference type="RefSeq" id="WP_188862185.1">
    <property type="nucleotide sequence ID" value="NZ_BMLT01000011.1"/>
</dbReference>
<reference evidence="15 16" key="1">
    <citation type="journal article" date="2014" name="Int. J. Syst. Evol. Microbiol.">
        <title>Complete genome sequence of Corynebacterium casei LMG S-19264T (=DSM 44701T), isolated from a smear-ripened cheese.</title>
        <authorList>
            <consortium name="US DOE Joint Genome Institute (JGI-PGF)"/>
            <person name="Walter F."/>
            <person name="Albersmeier A."/>
            <person name="Kalinowski J."/>
            <person name="Ruckert C."/>
        </authorList>
    </citation>
    <scope>NUCLEOTIDE SEQUENCE [LARGE SCALE GENOMIC DNA]</scope>
    <source>
        <strain evidence="15 16">CGMCC 1.7286</strain>
    </source>
</reference>
<evidence type="ECO:0000256" key="8">
    <source>
        <dbReference type="ARBA" id="ARBA00023136"/>
    </source>
</evidence>
<comment type="function">
    <text evidence="13">Plays a critical role in the incorporation of lipoproteins in the outer membrane after they are released by the LolA protein.</text>
</comment>
<dbReference type="SUPFAM" id="SSF89392">
    <property type="entry name" value="Prokaryotic lipoproteins and lipoprotein localization factors"/>
    <property type="match status" value="1"/>
</dbReference>
<feature type="signal peptide" evidence="14">
    <location>
        <begin position="1"/>
        <end position="20"/>
    </location>
</feature>
<evidence type="ECO:0000313" key="15">
    <source>
        <dbReference type="EMBL" id="GGO86605.1"/>
    </source>
</evidence>
<keyword evidence="16" id="KW-1185">Reference proteome</keyword>
<dbReference type="GO" id="GO:0009279">
    <property type="term" value="C:cell outer membrane"/>
    <property type="evidence" value="ECO:0007669"/>
    <property type="project" value="UniProtKB-SubCell"/>
</dbReference>
<evidence type="ECO:0000256" key="6">
    <source>
        <dbReference type="ARBA" id="ARBA00022729"/>
    </source>
</evidence>
<evidence type="ECO:0000256" key="5">
    <source>
        <dbReference type="ARBA" id="ARBA00022448"/>
    </source>
</evidence>
<comment type="subunit">
    <text evidence="3 13">Monomer.</text>
</comment>
<dbReference type="PROSITE" id="PS51257">
    <property type="entry name" value="PROKAR_LIPOPROTEIN"/>
    <property type="match status" value="1"/>
</dbReference>
<evidence type="ECO:0000256" key="1">
    <source>
        <dbReference type="ARBA" id="ARBA00004459"/>
    </source>
</evidence>
<keyword evidence="9 13" id="KW-0564">Palmitate</keyword>
<comment type="caution">
    <text evidence="15">The sequence shown here is derived from an EMBL/GenBank/DDBJ whole genome shotgun (WGS) entry which is preliminary data.</text>
</comment>
<evidence type="ECO:0000256" key="4">
    <source>
        <dbReference type="ARBA" id="ARBA00016202"/>
    </source>
</evidence>
<evidence type="ECO:0000256" key="9">
    <source>
        <dbReference type="ARBA" id="ARBA00023139"/>
    </source>
</evidence>
<keyword evidence="7 13" id="KW-0653">Protein transport</keyword>
<gene>
    <name evidence="13 15" type="primary">lolB</name>
    <name evidence="15" type="ORF">GCM10011348_37810</name>
</gene>
<feature type="chain" id="PRO_5037779767" description="Outer-membrane lipoprotein LolB" evidence="14">
    <location>
        <begin position="21"/>
        <end position="204"/>
    </location>
</feature>
<evidence type="ECO:0000256" key="3">
    <source>
        <dbReference type="ARBA" id="ARBA00011245"/>
    </source>
</evidence>
<dbReference type="NCBIfam" id="TIGR00548">
    <property type="entry name" value="lolB"/>
    <property type="match status" value="1"/>
</dbReference>
<evidence type="ECO:0000256" key="13">
    <source>
        <dbReference type="HAMAP-Rule" id="MF_00233"/>
    </source>
</evidence>
<dbReference type="Pfam" id="PF03550">
    <property type="entry name" value="LolB"/>
    <property type="match status" value="1"/>
</dbReference>
<evidence type="ECO:0000256" key="10">
    <source>
        <dbReference type="ARBA" id="ARBA00023186"/>
    </source>
</evidence>
<evidence type="ECO:0000256" key="12">
    <source>
        <dbReference type="ARBA" id="ARBA00023288"/>
    </source>
</evidence>
<dbReference type="GO" id="GO:0015031">
    <property type="term" value="P:protein transport"/>
    <property type="evidence" value="ECO:0007669"/>
    <property type="project" value="UniProtKB-KW"/>
</dbReference>
<keyword evidence="12 13" id="KW-0449">Lipoprotein</keyword>
<evidence type="ECO:0000256" key="11">
    <source>
        <dbReference type="ARBA" id="ARBA00023237"/>
    </source>
</evidence>
<protein>
    <recommendedName>
        <fullName evidence="4 13">Outer-membrane lipoprotein LolB</fullName>
    </recommendedName>
</protein>
<dbReference type="HAMAP" id="MF_00233">
    <property type="entry name" value="LolB"/>
    <property type="match status" value="1"/>
</dbReference>
<proteinExistence type="inferred from homology"/>